<name>A0A8H7VF27_9FUNG</name>
<dbReference type="OrthoDB" id="5279943at2759"/>
<gene>
    <name evidence="2" type="ORF">INT45_002370</name>
</gene>
<dbReference type="AlphaFoldDB" id="A0A8H7VF27"/>
<feature type="compositionally biased region" description="Pro residues" evidence="1">
    <location>
        <begin position="1"/>
        <end position="10"/>
    </location>
</feature>
<proteinExistence type="predicted"/>
<evidence type="ECO:0000313" key="2">
    <source>
        <dbReference type="EMBL" id="KAG2218120.1"/>
    </source>
</evidence>
<accession>A0A8H7VF27</accession>
<sequence length="277" mass="31983">MTKAPLTPPPQEEEAHHHRKPSVTFDLSNLPGPSTPSSTMMTGGGFEEQETALLSPTRSIDISAHAIPDTICVALLDRDTEMRHLVAHNTPLFNTLRSHLFNDWPRFENTLYVPRQQLDDIEWMARISKALQPVPSLLQQFRDLVGYVVPVNENSNTNIDDYHHHDNNNNGYSIDQREQQQQFDHVDITRIRALGQDKLKDFPTHYPQFFINCQNCLLEKKDNNKGYKGFTETLFASSQTIPDDIWEMRIYNQLDPYPDLLAQLKEIIAYETEQHSQ</sequence>
<comment type="caution">
    <text evidence="2">The sequence shown here is derived from an EMBL/GenBank/DDBJ whole genome shotgun (WGS) entry which is preliminary data.</text>
</comment>
<keyword evidence="3" id="KW-1185">Reference proteome</keyword>
<dbReference type="EMBL" id="JAEPRB010000251">
    <property type="protein sequence ID" value="KAG2218120.1"/>
    <property type="molecule type" value="Genomic_DNA"/>
</dbReference>
<protein>
    <submittedName>
        <fullName evidence="2">Uncharacterized protein</fullName>
    </submittedName>
</protein>
<dbReference type="Proteomes" id="UP000646827">
    <property type="component" value="Unassembled WGS sequence"/>
</dbReference>
<feature type="region of interest" description="Disordered" evidence="1">
    <location>
        <begin position="1"/>
        <end position="44"/>
    </location>
</feature>
<feature type="compositionally biased region" description="Polar residues" evidence="1">
    <location>
        <begin position="25"/>
        <end position="41"/>
    </location>
</feature>
<reference evidence="2 3" key="1">
    <citation type="submission" date="2020-12" db="EMBL/GenBank/DDBJ databases">
        <title>Metabolic potential, ecology and presence of endohyphal bacteria is reflected in genomic diversity of Mucoromycotina.</title>
        <authorList>
            <person name="Muszewska A."/>
            <person name="Okrasinska A."/>
            <person name="Steczkiewicz K."/>
            <person name="Drgas O."/>
            <person name="Orlowska M."/>
            <person name="Perlinska-Lenart U."/>
            <person name="Aleksandrzak-Piekarczyk T."/>
            <person name="Szatraj K."/>
            <person name="Zielenkiewicz U."/>
            <person name="Pilsyk S."/>
            <person name="Malc E."/>
            <person name="Mieczkowski P."/>
            <person name="Kruszewska J.S."/>
            <person name="Biernat P."/>
            <person name="Pawlowska J."/>
        </authorList>
    </citation>
    <scope>NUCLEOTIDE SEQUENCE [LARGE SCALE GENOMIC DNA]</scope>
    <source>
        <strain evidence="2 3">CBS 142.35</strain>
    </source>
</reference>
<evidence type="ECO:0000256" key="1">
    <source>
        <dbReference type="SAM" id="MobiDB-lite"/>
    </source>
</evidence>
<evidence type="ECO:0000313" key="3">
    <source>
        <dbReference type="Proteomes" id="UP000646827"/>
    </source>
</evidence>
<organism evidence="2 3">
    <name type="scientific">Circinella minor</name>
    <dbReference type="NCBI Taxonomy" id="1195481"/>
    <lineage>
        <taxon>Eukaryota</taxon>
        <taxon>Fungi</taxon>
        <taxon>Fungi incertae sedis</taxon>
        <taxon>Mucoromycota</taxon>
        <taxon>Mucoromycotina</taxon>
        <taxon>Mucoromycetes</taxon>
        <taxon>Mucorales</taxon>
        <taxon>Lichtheimiaceae</taxon>
        <taxon>Circinella</taxon>
    </lineage>
</organism>